<name>A0ABV3AM55_9ACTN</name>
<protein>
    <submittedName>
        <fullName evidence="1">Uncharacterized protein</fullName>
    </submittedName>
</protein>
<organism evidence="1 2">
    <name type="scientific">Streptomyces flaveolus</name>
    <dbReference type="NCBI Taxonomy" id="67297"/>
    <lineage>
        <taxon>Bacteria</taxon>
        <taxon>Bacillati</taxon>
        <taxon>Actinomycetota</taxon>
        <taxon>Actinomycetes</taxon>
        <taxon>Kitasatosporales</taxon>
        <taxon>Streptomycetaceae</taxon>
        <taxon>Streptomyces</taxon>
    </lineage>
</organism>
<accession>A0ABV3AM55</accession>
<evidence type="ECO:0000313" key="1">
    <source>
        <dbReference type="EMBL" id="MEU5713043.1"/>
    </source>
</evidence>
<comment type="caution">
    <text evidence="1">The sequence shown here is derived from an EMBL/GenBank/DDBJ whole genome shotgun (WGS) entry which is preliminary data.</text>
</comment>
<proteinExistence type="predicted"/>
<keyword evidence="2" id="KW-1185">Reference proteome</keyword>
<dbReference type="RefSeq" id="WP_359260913.1">
    <property type="nucleotide sequence ID" value="NZ_JBFAEG010000044.1"/>
</dbReference>
<reference evidence="1 2" key="1">
    <citation type="submission" date="2024-06" db="EMBL/GenBank/DDBJ databases">
        <title>The Natural Products Discovery Center: Release of the First 8490 Sequenced Strains for Exploring Actinobacteria Biosynthetic Diversity.</title>
        <authorList>
            <person name="Kalkreuter E."/>
            <person name="Kautsar S.A."/>
            <person name="Yang D."/>
            <person name="Bader C.D."/>
            <person name="Teijaro C.N."/>
            <person name="Fluegel L."/>
            <person name="Davis C.M."/>
            <person name="Simpson J.R."/>
            <person name="Lauterbach L."/>
            <person name="Steele A.D."/>
            <person name="Gui C."/>
            <person name="Meng S."/>
            <person name="Li G."/>
            <person name="Viehrig K."/>
            <person name="Ye F."/>
            <person name="Su P."/>
            <person name="Kiefer A.F."/>
            <person name="Nichols A."/>
            <person name="Cepeda A.J."/>
            <person name="Yan W."/>
            <person name="Fan B."/>
            <person name="Jiang Y."/>
            <person name="Adhikari A."/>
            <person name="Zheng C.-J."/>
            <person name="Schuster L."/>
            <person name="Cowan T.M."/>
            <person name="Smanski M.J."/>
            <person name="Chevrette M.G."/>
            <person name="De Carvalho L.P.S."/>
            <person name="Shen B."/>
        </authorList>
    </citation>
    <scope>NUCLEOTIDE SEQUENCE [LARGE SCALE GENOMIC DNA]</scope>
    <source>
        <strain evidence="1 2">NPDC020594</strain>
    </source>
</reference>
<sequence>MRTVFVFPAGERAESIAALDRHLNQQRRPWTLNGNLYIDIDEEQNGYLFSDWEPDDVTVLDGALGFHPTWAVRIDISGRIDGTAEVHQLIALLLEHGGVAIDDYSAHPWTVQEIQSGAVIDGLRFFDFSAHHALDREPGCS</sequence>
<dbReference type="EMBL" id="JBFAEG010000044">
    <property type="protein sequence ID" value="MEU5713043.1"/>
    <property type="molecule type" value="Genomic_DNA"/>
</dbReference>
<gene>
    <name evidence="1" type="ORF">AB0H04_40565</name>
</gene>
<dbReference type="Proteomes" id="UP001551011">
    <property type="component" value="Unassembled WGS sequence"/>
</dbReference>
<evidence type="ECO:0000313" key="2">
    <source>
        <dbReference type="Proteomes" id="UP001551011"/>
    </source>
</evidence>